<keyword evidence="1" id="KW-1133">Transmembrane helix</keyword>
<protein>
    <recommendedName>
        <fullName evidence="4">Odorant receptor</fullName>
    </recommendedName>
</protein>
<evidence type="ECO:0000256" key="1">
    <source>
        <dbReference type="SAM" id="Phobius"/>
    </source>
</evidence>
<feature type="transmembrane region" description="Helical" evidence="1">
    <location>
        <begin position="300"/>
        <end position="326"/>
    </location>
</feature>
<dbReference type="EMBL" id="LNIX01000001">
    <property type="protein sequence ID" value="OXA64965.1"/>
    <property type="molecule type" value="Genomic_DNA"/>
</dbReference>
<dbReference type="Proteomes" id="UP000198287">
    <property type="component" value="Unassembled WGS sequence"/>
</dbReference>
<gene>
    <name evidence="2" type="ORF">Fcan01_01251</name>
</gene>
<feature type="transmembrane region" description="Helical" evidence="1">
    <location>
        <begin position="45"/>
        <end position="64"/>
    </location>
</feature>
<evidence type="ECO:0000313" key="2">
    <source>
        <dbReference type="EMBL" id="OXA64965.1"/>
    </source>
</evidence>
<evidence type="ECO:0000313" key="3">
    <source>
        <dbReference type="Proteomes" id="UP000198287"/>
    </source>
</evidence>
<keyword evidence="1" id="KW-0472">Membrane</keyword>
<reference evidence="2 3" key="1">
    <citation type="submission" date="2015-12" db="EMBL/GenBank/DDBJ databases">
        <title>The genome of Folsomia candida.</title>
        <authorList>
            <person name="Faddeeva A."/>
            <person name="Derks M.F."/>
            <person name="Anvar Y."/>
            <person name="Smit S."/>
            <person name="Van Straalen N."/>
            <person name="Roelofs D."/>
        </authorList>
    </citation>
    <scope>NUCLEOTIDE SEQUENCE [LARGE SCALE GENOMIC DNA]</scope>
    <source>
        <strain evidence="2 3">VU population</strain>
        <tissue evidence="2">Whole body</tissue>
    </source>
</reference>
<feature type="transmembrane region" description="Helical" evidence="1">
    <location>
        <begin position="271"/>
        <end position="294"/>
    </location>
</feature>
<dbReference type="AlphaFoldDB" id="A0A226F583"/>
<accession>A0A226F583</accession>
<organism evidence="2 3">
    <name type="scientific">Folsomia candida</name>
    <name type="common">Springtail</name>
    <dbReference type="NCBI Taxonomy" id="158441"/>
    <lineage>
        <taxon>Eukaryota</taxon>
        <taxon>Metazoa</taxon>
        <taxon>Ecdysozoa</taxon>
        <taxon>Arthropoda</taxon>
        <taxon>Hexapoda</taxon>
        <taxon>Collembola</taxon>
        <taxon>Entomobryomorpha</taxon>
        <taxon>Isotomoidea</taxon>
        <taxon>Isotomidae</taxon>
        <taxon>Proisotominae</taxon>
        <taxon>Folsomia</taxon>
    </lineage>
</organism>
<name>A0A226F583_FOLCA</name>
<evidence type="ECO:0008006" key="4">
    <source>
        <dbReference type="Google" id="ProtNLM"/>
    </source>
</evidence>
<proteinExistence type="predicted"/>
<sequence>MLTKWTKFWYICGLRAIAWDNCSPIRWDYQLKRIVKSQGPGVKIWWLWFWYLAIYSILGAHNMISSFQSNQLFLQVFLFESCYLIINLILLCLFSLMRVKTDEFVNAGNIILKTDVKMQETFKRQLKRNASRLTRTNLRYILHQLIVMVACAGPCTLPPLLLGIMVLNPAQPLHRFVHYVTGYSPKLELASLPLVLFSAIVGTKGGPLGTMYLNTGLMYMQFETFWMSVLRPERRNKFGNVWHTQLGQIRENSLYLVYHCHQIVNTEVNNFYRYTTFHLAGALLVTSFTAFALIELPGKVQVQVIVAGGAVFVMAVLVLGFEVYFVSGTYNVSRDFIASLLHDDAKRTSCRVKRIRALWPLHFRTGGSFFEIDNATMLQFMKAATDLTISLIFDLKVV</sequence>
<comment type="caution">
    <text evidence="2">The sequence shown here is derived from an EMBL/GenBank/DDBJ whole genome shotgun (WGS) entry which is preliminary data.</text>
</comment>
<feature type="transmembrane region" description="Helical" evidence="1">
    <location>
        <begin position="76"/>
        <end position="97"/>
    </location>
</feature>
<feature type="transmembrane region" description="Helical" evidence="1">
    <location>
        <begin position="141"/>
        <end position="167"/>
    </location>
</feature>
<keyword evidence="1" id="KW-0812">Transmembrane</keyword>
<keyword evidence="3" id="KW-1185">Reference proteome</keyword>